<organism evidence="1 2">
    <name type="scientific">Mucor circinelloides f. lusitanicus</name>
    <name type="common">Mucor racemosus var. lusitanicus</name>
    <dbReference type="NCBI Taxonomy" id="29924"/>
    <lineage>
        <taxon>Eukaryota</taxon>
        <taxon>Fungi</taxon>
        <taxon>Fungi incertae sedis</taxon>
        <taxon>Mucoromycota</taxon>
        <taxon>Mucoromycotina</taxon>
        <taxon>Mucoromycetes</taxon>
        <taxon>Mucorales</taxon>
        <taxon>Mucorineae</taxon>
        <taxon>Mucoraceae</taxon>
        <taxon>Mucor</taxon>
    </lineage>
</organism>
<comment type="caution">
    <text evidence="1">The sequence shown here is derived from an EMBL/GenBank/DDBJ whole genome shotgun (WGS) entry which is preliminary data.</text>
</comment>
<reference evidence="1 2" key="1">
    <citation type="submission" date="2019-09" db="EMBL/GenBank/DDBJ databases">
        <authorList>
            <consortium name="DOE Joint Genome Institute"/>
            <person name="Mondo S.J."/>
            <person name="Navarro-Mendoza M.I."/>
            <person name="Perez-Arques C."/>
            <person name="Panchal S."/>
            <person name="Nicolas F.E."/>
            <person name="Ganguly P."/>
            <person name="Pangilinan J."/>
            <person name="Grigoriev I."/>
            <person name="Heitman J."/>
            <person name="Sanya K."/>
            <person name="Garre V."/>
        </authorList>
    </citation>
    <scope>NUCLEOTIDE SEQUENCE [LARGE SCALE GENOMIC DNA]</scope>
    <source>
        <strain evidence="1 2">MU402</strain>
    </source>
</reference>
<sequence>MKSLIYIISTLIQHDFGYPVGFGEVKPGNSSTTKHSVCMDILRLGIAAKRAIDKWHLSGFLAFMINGLEITFFAVCKQHKHLYTMTKIGAMSVRVDGYFDSDLDHPKAKH</sequence>
<dbReference type="Proteomes" id="UP000469890">
    <property type="component" value="Unassembled WGS sequence"/>
</dbReference>
<accession>A0A8H4BE31</accession>
<proteinExistence type="predicted"/>
<evidence type="ECO:0000313" key="2">
    <source>
        <dbReference type="Proteomes" id="UP000469890"/>
    </source>
</evidence>
<evidence type="ECO:0000313" key="1">
    <source>
        <dbReference type="EMBL" id="KAF1800364.1"/>
    </source>
</evidence>
<name>A0A8H4BE31_MUCCL</name>
<protein>
    <submittedName>
        <fullName evidence="1">Uncharacterized protein</fullName>
    </submittedName>
</protein>
<dbReference type="EMBL" id="JAAECE010000005">
    <property type="protein sequence ID" value="KAF1800364.1"/>
    <property type="molecule type" value="Genomic_DNA"/>
</dbReference>
<dbReference type="AlphaFoldDB" id="A0A8H4BE31"/>
<gene>
    <name evidence="1" type="ORF">FB192DRAFT_1115356</name>
</gene>